<name>A0A7S9LU33_9RHOB</name>
<dbReference type="KEGG" id="poz:I0K15_06160"/>
<dbReference type="GO" id="GO:0016787">
    <property type="term" value="F:hydrolase activity"/>
    <property type="evidence" value="ECO:0007669"/>
    <property type="project" value="UniProtKB-KW"/>
</dbReference>
<evidence type="ECO:0000259" key="3">
    <source>
        <dbReference type="PROSITE" id="PS51462"/>
    </source>
</evidence>
<dbReference type="EMBL" id="CP064942">
    <property type="protein sequence ID" value="QPH55321.1"/>
    <property type="molecule type" value="Genomic_DNA"/>
</dbReference>
<sequence length="145" mass="16294">MRRFGEPPAPDPVYRDRPGAYAIIAEGAWLLVAETTNAGEDFLLPGGGIDPGESPLRALHREVMEETGWRIGAPRRIGAYQRFTYMPEYGYHARKVCSLYVARPVAALARPLEPDHEPVWMHARDAVRMLSVGAERHAVRQLFDL</sequence>
<dbReference type="PROSITE" id="PS00893">
    <property type="entry name" value="NUDIX_BOX"/>
    <property type="match status" value="1"/>
</dbReference>
<reference evidence="4 5" key="1">
    <citation type="submission" date="2020-11" db="EMBL/GenBank/DDBJ databases">
        <title>Description of Pontivivens ytuae sp. nov. isolated from deep sea sediment of Mariana Trench.</title>
        <authorList>
            <person name="Wang Z."/>
            <person name="Sun Q.-L."/>
            <person name="Xu X.-D."/>
            <person name="Tang Y.-Z."/>
            <person name="Zhang J."/>
        </authorList>
    </citation>
    <scope>NUCLEOTIDE SEQUENCE [LARGE SCALE GENOMIC DNA]</scope>
    <source>
        <strain evidence="4 5">MT2928</strain>
    </source>
</reference>
<feature type="domain" description="Nudix hydrolase" evidence="3">
    <location>
        <begin position="1"/>
        <end position="143"/>
    </location>
</feature>
<dbReference type="Pfam" id="PF00293">
    <property type="entry name" value="NUDIX"/>
    <property type="match status" value="1"/>
</dbReference>
<dbReference type="SUPFAM" id="SSF55811">
    <property type="entry name" value="Nudix"/>
    <property type="match status" value="1"/>
</dbReference>
<gene>
    <name evidence="4" type="ORF">I0K15_06160</name>
</gene>
<keyword evidence="5" id="KW-1185">Reference proteome</keyword>
<proteinExistence type="predicted"/>
<evidence type="ECO:0000256" key="2">
    <source>
        <dbReference type="ARBA" id="ARBA00022801"/>
    </source>
</evidence>
<protein>
    <submittedName>
        <fullName evidence="4">NUDIX hydrolase</fullName>
    </submittedName>
</protein>
<dbReference type="InterPro" id="IPR015797">
    <property type="entry name" value="NUDIX_hydrolase-like_dom_sf"/>
</dbReference>
<dbReference type="InterPro" id="IPR000086">
    <property type="entry name" value="NUDIX_hydrolase_dom"/>
</dbReference>
<dbReference type="AlphaFoldDB" id="A0A7S9LU33"/>
<organism evidence="4 5">
    <name type="scientific">Pontivivens ytuae</name>
    <dbReference type="NCBI Taxonomy" id="2789856"/>
    <lineage>
        <taxon>Bacteria</taxon>
        <taxon>Pseudomonadati</taxon>
        <taxon>Pseudomonadota</taxon>
        <taxon>Alphaproteobacteria</taxon>
        <taxon>Rhodobacterales</taxon>
        <taxon>Paracoccaceae</taxon>
        <taxon>Pontivivens</taxon>
    </lineage>
</organism>
<accession>A0A7S9LU33</accession>
<comment type="cofactor">
    <cofactor evidence="1">
        <name>Mg(2+)</name>
        <dbReference type="ChEBI" id="CHEBI:18420"/>
    </cofactor>
</comment>
<keyword evidence="2 4" id="KW-0378">Hydrolase</keyword>
<dbReference type="Gene3D" id="3.90.79.10">
    <property type="entry name" value="Nucleoside Triphosphate Pyrophosphohydrolase"/>
    <property type="match status" value="1"/>
</dbReference>
<dbReference type="PROSITE" id="PS51462">
    <property type="entry name" value="NUDIX"/>
    <property type="match status" value="1"/>
</dbReference>
<dbReference type="PANTHER" id="PTHR43046">
    <property type="entry name" value="GDP-MANNOSE MANNOSYL HYDROLASE"/>
    <property type="match status" value="1"/>
</dbReference>
<dbReference type="Proteomes" id="UP000594800">
    <property type="component" value="Chromosome"/>
</dbReference>
<evidence type="ECO:0000256" key="1">
    <source>
        <dbReference type="ARBA" id="ARBA00001946"/>
    </source>
</evidence>
<evidence type="ECO:0000313" key="4">
    <source>
        <dbReference type="EMBL" id="QPH55321.1"/>
    </source>
</evidence>
<evidence type="ECO:0000313" key="5">
    <source>
        <dbReference type="Proteomes" id="UP000594800"/>
    </source>
</evidence>
<dbReference type="RefSeq" id="WP_196104520.1">
    <property type="nucleotide sequence ID" value="NZ_CP064942.1"/>
</dbReference>
<dbReference type="InterPro" id="IPR020084">
    <property type="entry name" value="NUDIX_hydrolase_CS"/>
</dbReference>
<dbReference type="PANTHER" id="PTHR43046:SF2">
    <property type="entry name" value="8-OXO-DGTP DIPHOSPHATASE-RELATED"/>
    <property type="match status" value="1"/>
</dbReference>